<dbReference type="Proteomes" id="UP000004995">
    <property type="component" value="Unassembled WGS sequence"/>
</dbReference>
<protein>
    <submittedName>
        <fullName evidence="1">Uncharacterized protein</fullName>
    </submittedName>
</protein>
<reference evidence="1" key="2">
    <citation type="submission" date="2018-08" db="UniProtKB">
        <authorList>
            <consortium name="EnsemblPlants"/>
        </authorList>
    </citation>
    <scope>IDENTIFICATION</scope>
    <source>
        <strain evidence="1">Yugu1</strain>
    </source>
</reference>
<evidence type="ECO:0000313" key="2">
    <source>
        <dbReference type="Proteomes" id="UP000004995"/>
    </source>
</evidence>
<name>K4APF9_SETIT</name>
<dbReference type="Gramene" id="KQK90287">
    <property type="protein sequence ID" value="KQK90287"/>
    <property type="gene ID" value="SETIT_040807mg"/>
</dbReference>
<accession>K4APF9</accession>
<keyword evidence="2" id="KW-1185">Reference proteome</keyword>
<dbReference type="AlphaFoldDB" id="K4APF9"/>
<dbReference type="EnsemblPlants" id="KQK90287">
    <property type="protein sequence ID" value="KQK90287"/>
    <property type="gene ID" value="SETIT_040807mg"/>
</dbReference>
<sequence length="70" mass="8164">MFLMLEWFPFTLELNSYNTLLKFLQSCCRFSKWSVHYCIGPSLLLHWSLGLKTCNLGYKHIESDSSTPSV</sequence>
<dbReference type="InParanoid" id="K4APF9"/>
<proteinExistence type="predicted"/>
<dbReference type="HOGENOM" id="CLU_2762659_0_0_1"/>
<evidence type="ECO:0000313" key="1">
    <source>
        <dbReference type="EnsemblPlants" id="KQK90287"/>
    </source>
</evidence>
<organism evidence="1 2">
    <name type="scientific">Setaria italica</name>
    <name type="common">Foxtail millet</name>
    <name type="synonym">Panicum italicum</name>
    <dbReference type="NCBI Taxonomy" id="4555"/>
    <lineage>
        <taxon>Eukaryota</taxon>
        <taxon>Viridiplantae</taxon>
        <taxon>Streptophyta</taxon>
        <taxon>Embryophyta</taxon>
        <taxon>Tracheophyta</taxon>
        <taxon>Spermatophyta</taxon>
        <taxon>Magnoliopsida</taxon>
        <taxon>Liliopsida</taxon>
        <taxon>Poales</taxon>
        <taxon>Poaceae</taxon>
        <taxon>PACMAD clade</taxon>
        <taxon>Panicoideae</taxon>
        <taxon>Panicodae</taxon>
        <taxon>Paniceae</taxon>
        <taxon>Cenchrinae</taxon>
        <taxon>Setaria</taxon>
    </lineage>
</organism>
<dbReference type="EMBL" id="AGNK02005919">
    <property type="status" value="NOT_ANNOTATED_CDS"/>
    <property type="molecule type" value="Genomic_DNA"/>
</dbReference>
<reference evidence="2" key="1">
    <citation type="journal article" date="2012" name="Nat. Biotechnol.">
        <title>Reference genome sequence of the model plant Setaria.</title>
        <authorList>
            <person name="Bennetzen J.L."/>
            <person name="Schmutz J."/>
            <person name="Wang H."/>
            <person name="Percifield R."/>
            <person name="Hawkins J."/>
            <person name="Pontaroli A.C."/>
            <person name="Estep M."/>
            <person name="Feng L."/>
            <person name="Vaughn J.N."/>
            <person name="Grimwood J."/>
            <person name="Jenkins J."/>
            <person name="Barry K."/>
            <person name="Lindquist E."/>
            <person name="Hellsten U."/>
            <person name="Deshpande S."/>
            <person name="Wang X."/>
            <person name="Wu X."/>
            <person name="Mitros T."/>
            <person name="Triplett J."/>
            <person name="Yang X."/>
            <person name="Ye C.Y."/>
            <person name="Mauro-Herrera M."/>
            <person name="Wang L."/>
            <person name="Li P."/>
            <person name="Sharma M."/>
            <person name="Sharma R."/>
            <person name="Ronald P.C."/>
            <person name="Panaud O."/>
            <person name="Kellogg E.A."/>
            <person name="Brutnell T.P."/>
            <person name="Doust A.N."/>
            <person name="Tuskan G.A."/>
            <person name="Rokhsar D."/>
            <person name="Devos K.M."/>
        </authorList>
    </citation>
    <scope>NUCLEOTIDE SEQUENCE [LARGE SCALE GENOMIC DNA]</scope>
    <source>
        <strain evidence="2">cv. Yugu1</strain>
    </source>
</reference>